<feature type="domain" description="DNA methylase N-4/N-6" evidence="3">
    <location>
        <begin position="8"/>
        <end position="241"/>
    </location>
</feature>
<proteinExistence type="predicted"/>
<name>A0A0F9AMA2_9ZZZZ</name>
<dbReference type="Pfam" id="PF01555">
    <property type="entry name" value="N6_N4_Mtase"/>
    <property type="match status" value="1"/>
</dbReference>
<organism evidence="4">
    <name type="scientific">marine sediment metagenome</name>
    <dbReference type="NCBI Taxonomy" id="412755"/>
    <lineage>
        <taxon>unclassified sequences</taxon>
        <taxon>metagenomes</taxon>
        <taxon>ecological metagenomes</taxon>
    </lineage>
</organism>
<keyword evidence="1" id="KW-0489">Methyltransferase</keyword>
<sequence>MRDYGVDGQLGLEKTFEEYIDKLCGIYDEVKRVLRKDGTCWVNLGDTYNGSGGDHKPEHKNDASFQSGIMRGSRPTNTARVPKKSLCLIPQRFAIEMVNRGWILRNVIIWAKPNPMPSSAKDRFTVDFEYVYFFVKQKKYFFEPQYEPYLTESNAERPRMGQGQNTRYAQKRGEHKNLQEKGQQTHTMHINRAAGKGEVRPDALGRNKRTVWTIPTQSFSEAHFATFPEKLVEPMILSGCAKEVCTKCGQGRRKVYEYHKSYQAKNVQGKSQLEGLEAGKRFADRYNNEPTFKGYSDCGCGVKFRPGIVIDIFAGSGTTLKVAARNGRN</sequence>
<keyword evidence="2" id="KW-0808">Transferase</keyword>
<dbReference type="GO" id="GO:0003677">
    <property type="term" value="F:DNA binding"/>
    <property type="evidence" value="ECO:0007669"/>
    <property type="project" value="InterPro"/>
</dbReference>
<dbReference type="InterPro" id="IPR029063">
    <property type="entry name" value="SAM-dependent_MTases_sf"/>
</dbReference>
<evidence type="ECO:0000256" key="1">
    <source>
        <dbReference type="ARBA" id="ARBA00022603"/>
    </source>
</evidence>
<evidence type="ECO:0000256" key="2">
    <source>
        <dbReference type="ARBA" id="ARBA00022679"/>
    </source>
</evidence>
<accession>A0A0F9AMA2</accession>
<dbReference type="GO" id="GO:0032259">
    <property type="term" value="P:methylation"/>
    <property type="evidence" value="ECO:0007669"/>
    <property type="project" value="UniProtKB-KW"/>
</dbReference>
<dbReference type="Gene3D" id="3.40.50.150">
    <property type="entry name" value="Vaccinia Virus protein VP39"/>
    <property type="match status" value="1"/>
</dbReference>
<dbReference type="SUPFAM" id="SSF53335">
    <property type="entry name" value="S-adenosyl-L-methionine-dependent methyltransferases"/>
    <property type="match status" value="1"/>
</dbReference>
<dbReference type="EMBL" id="LAZR01056824">
    <property type="protein sequence ID" value="KKK73346.1"/>
    <property type="molecule type" value="Genomic_DNA"/>
</dbReference>
<dbReference type="PRINTS" id="PR00508">
    <property type="entry name" value="S21N4MTFRASE"/>
</dbReference>
<protein>
    <recommendedName>
        <fullName evidence="3">DNA methylase N-4/N-6 domain-containing protein</fullName>
    </recommendedName>
</protein>
<evidence type="ECO:0000259" key="3">
    <source>
        <dbReference type="Pfam" id="PF01555"/>
    </source>
</evidence>
<dbReference type="InterPro" id="IPR002941">
    <property type="entry name" value="DNA_methylase_N4/N6"/>
</dbReference>
<gene>
    <name evidence="4" type="ORF">LCGC14_2894750</name>
</gene>
<dbReference type="InterPro" id="IPR001091">
    <property type="entry name" value="RM_Methyltransferase"/>
</dbReference>
<dbReference type="GO" id="GO:0008170">
    <property type="term" value="F:N-methyltransferase activity"/>
    <property type="evidence" value="ECO:0007669"/>
    <property type="project" value="InterPro"/>
</dbReference>
<dbReference type="AlphaFoldDB" id="A0A0F9AMA2"/>
<evidence type="ECO:0000313" key="4">
    <source>
        <dbReference type="EMBL" id="KKK73346.1"/>
    </source>
</evidence>
<feature type="non-terminal residue" evidence="4">
    <location>
        <position position="329"/>
    </location>
</feature>
<reference evidence="4" key="1">
    <citation type="journal article" date="2015" name="Nature">
        <title>Complex archaea that bridge the gap between prokaryotes and eukaryotes.</title>
        <authorList>
            <person name="Spang A."/>
            <person name="Saw J.H."/>
            <person name="Jorgensen S.L."/>
            <person name="Zaremba-Niedzwiedzka K."/>
            <person name="Martijn J."/>
            <person name="Lind A.E."/>
            <person name="van Eijk R."/>
            <person name="Schleper C."/>
            <person name="Guy L."/>
            <person name="Ettema T.J."/>
        </authorList>
    </citation>
    <scope>NUCLEOTIDE SEQUENCE</scope>
</reference>
<comment type="caution">
    <text evidence="4">The sequence shown here is derived from an EMBL/GenBank/DDBJ whole genome shotgun (WGS) entry which is preliminary data.</text>
</comment>